<keyword evidence="2" id="KW-1185">Reference proteome</keyword>
<sequence>MFKNFEVKTMFKGLFHECQQFKINIKGKDYAGLFKAGEIQWFHPHPKNKLKETHLSAIELKVQDLLN</sequence>
<dbReference type="RefSeq" id="WP_127488970.1">
    <property type="nucleotide sequence ID" value="NZ_CP022572.1"/>
</dbReference>
<name>A0A3T0I4H6_9BACI</name>
<gene>
    <name evidence="1" type="ORF">CHR53_25145</name>
</gene>
<dbReference type="KEGG" id="nmk:CHR53_25145"/>
<dbReference type="OrthoDB" id="2602945at2"/>
<dbReference type="AlphaFoldDB" id="A0A3T0I4H6"/>
<dbReference type="Proteomes" id="UP000282892">
    <property type="component" value="Chromosome"/>
</dbReference>
<dbReference type="STRING" id="1193713.GCA_001636315_01927"/>
<organism evidence="1 2">
    <name type="scientific">Neobacillus mesonae</name>
    <dbReference type="NCBI Taxonomy" id="1193713"/>
    <lineage>
        <taxon>Bacteria</taxon>
        <taxon>Bacillati</taxon>
        <taxon>Bacillota</taxon>
        <taxon>Bacilli</taxon>
        <taxon>Bacillales</taxon>
        <taxon>Bacillaceae</taxon>
        <taxon>Neobacillus</taxon>
    </lineage>
</organism>
<proteinExistence type="predicted"/>
<evidence type="ECO:0000313" key="1">
    <source>
        <dbReference type="EMBL" id="AZU64259.1"/>
    </source>
</evidence>
<accession>A0A3T0I4H6</accession>
<evidence type="ECO:0000313" key="2">
    <source>
        <dbReference type="Proteomes" id="UP000282892"/>
    </source>
</evidence>
<dbReference type="EMBL" id="CP022572">
    <property type="protein sequence ID" value="AZU64259.1"/>
    <property type="molecule type" value="Genomic_DNA"/>
</dbReference>
<reference evidence="1 2" key="1">
    <citation type="submission" date="2017-07" db="EMBL/GenBank/DDBJ databases">
        <title>The complete genome sequence of Bacillus mesonae strain H20-5, an efficient strain improving plant abiotic stress resistance.</title>
        <authorList>
            <person name="Kim S.Y."/>
            <person name="Song H."/>
            <person name="Sang M.K."/>
            <person name="Weon H.-Y."/>
            <person name="Song J."/>
        </authorList>
    </citation>
    <scope>NUCLEOTIDE SEQUENCE [LARGE SCALE GENOMIC DNA]</scope>
    <source>
        <strain evidence="1 2">H20-5</strain>
    </source>
</reference>
<protein>
    <submittedName>
        <fullName evidence="1">Uncharacterized protein</fullName>
    </submittedName>
</protein>